<evidence type="ECO:0000259" key="1">
    <source>
        <dbReference type="PROSITE" id="PS50011"/>
    </source>
</evidence>
<accession>A0AAW0DLJ0</accession>
<dbReference type="GO" id="GO:0005524">
    <property type="term" value="F:ATP binding"/>
    <property type="evidence" value="ECO:0007669"/>
    <property type="project" value="InterPro"/>
</dbReference>
<evidence type="ECO:0000313" key="3">
    <source>
        <dbReference type="Proteomes" id="UP001383192"/>
    </source>
</evidence>
<dbReference type="SUPFAM" id="SSF56112">
    <property type="entry name" value="Protein kinase-like (PK-like)"/>
    <property type="match status" value="1"/>
</dbReference>
<dbReference type="PROSITE" id="PS50011">
    <property type="entry name" value="PROTEIN_KINASE_DOM"/>
    <property type="match status" value="1"/>
</dbReference>
<feature type="domain" description="Protein kinase" evidence="1">
    <location>
        <begin position="283"/>
        <end position="618"/>
    </location>
</feature>
<dbReference type="InterPro" id="IPR011009">
    <property type="entry name" value="Kinase-like_dom_sf"/>
</dbReference>
<organism evidence="2 3">
    <name type="scientific">Paramarasmius palmivorus</name>
    <dbReference type="NCBI Taxonomy" id="297713"/>
    <lineage>
        <taxon>Eukaryota</taxon>
        <taxon>Fungi</taxon>
        <taxon>Dikarya</taxon>
        <taxon>Basidiomycota</taxon>
        <taxon>Agaricomycotina</taxon>
        <taxon>Agaricomycetes</taxon>
        <taxon>Agaricomycetidae</taxon>
        <taxon>Agaricales</taxon>
        <taxon>Marasmiineae</taxon>
        <taxon>Marasmiaceae</taxon>
        <taxon>Paramarasmius</taxon>
    </lineage>
</organism>
<proteinExistence type="predicted"/>
<protein>
    <recommendedName>
        <fullName evidence="1">Protein kinase domain-containing protein</fullName>
    </recommendedName>
</protein>
<keyword evidence="3" id="KW-1185">Reference proteome</keyword>
<name>A0AAW0DLJ0_9AGAR</name>
<evidence type="ECO:0000313" key="2">
    <source>
        <dbReference type="EMBL" id="KAK7051250.1"/>
    </source>
</evidence>
<dbReference type="Gene3D" id="1.10.510.10">
    <property type="entry name" value="Transferase(Phosphotransferase) domain 1"/>
    <property type="match status" value="1"/>
</dbReference>
<dbReference type="Pfam" id="PF00069">
    <property type="entry name" value="Pkinase"/>
    <property type="match status" value="1"/>
</dbReference>
<dbReference type="AlphaFoldDB" id="A0AAW0DLJ0"/>
<dbReference type="InterPro" id="IPR000719">
    <property type="entry name" value="Prot_kinase_dom"/>
</dbReference>
<gene>
    <name evidence="2" type="ORF">VNI00_004750</name>
</gene>
<dbReference type="EMBL" id="JAYKXP010000013">
    <property type="protein sequence ID" value="KAK7051250.1"/>
    <property type="molecule type" value="Genomic_DNA"/>
</dbReference>
<reference evidence="2 3" key="1">
    <citation type="submission" date="2024-01" db="EMBL/GenBank/DDBJ databases">
        <title>A draft genome for a cacao thread blight-causing isolate of Paramarasmius palmivorus.</title>
        <authorList>
            <person name="Baruah I.K."/>
            <person name="Bukari Y."/>
            <person name="Amoako-Attah I."/>
            <person name="Meinhardt L.W."/>
            <person name="Bailey B.A."/>
            <person name="Cohen S.P."/>
        </authorList>
    </citation>
    <scope>NUCLEOTIDE SEQUENCE [LARGE SCALE GENOMIC DNA]</scope>
    <source>
        <strain evidence="2 3">GH-12</strain>
    </source>
</reference>
<comment type="caution">
    <text evidence="2">The sequence shown here is derived from an EMBL/GenBank/DDBJ whole genome shotgun (WGS) entry which is preliminary data.</text>
</comment>
<dbReference type="GO" id="GO:0004672">
    <property type="term" value="F:protein kinase activity"/>
    <property type="evidence" value="ECO:0007669"/>
    <property type="project" value="InterPro"/>
</dbReference>
<dbReference type="Proteomes" id="UP001383192">
    <property type="component" value="Unassembled WGS sequence"/>
</dbReference>
<sequence>MSASLSPRAAICTTLLTTYTDQNESSIVRLPARCDMQSDSEKLLSQEPHFVTVDEGQSEVNSGSRYPSTFIQVASESDVGRYLASIVDQLKEPIPVSDTAEKEIKDLFENLNHGISQADYFSFQSVEIQNYGLEISRFNRTKQNYIFAKFMGEALFAWEDKKLGFQANLNTGTSWPLPVYLALQRQSSVEIEEVKTYYPNSDGFFAVGRTPFLIYEVVSDSAGKDEWRMLFQAHTLARRLFVAKDSHATRPGIVVAIYFNNFLKASRYLLYSPDGKNVYVQETKFQLYQPKGAFDFVFQLLKLYSVVRQSQRSVDNIKLEQISFALETIMKQQMQSVLPDQKDIQQAAQAAIERDGSSMSAAGLALAQGLCLLLSSGARTVALSKRVFKLEDRSGRSRFVGKVISTETSEDTVQSTLNRIAHHFNPTLPCLLIRNILFTPFEIPLSSYRKSKLSPSVTKSAVCGIAFLHAHSVAHFDLHPDNVVVRATEGGLKLVFIDYEYACGPDREFRGYHHGAENWMPLEVFSGNVYTPRLVDLWACGRLIKEYTHGLSGEPVASGQEEATTDFGKDLGRLLFHLKITTAVLQALDPHIRMTGLEYYSENVESIDVGLASAASAA</sequence>